<dbReference type="InterPro" id="IPR036640">
    <property type="entry name" value="ABC1_TM_sf"/>
</dbReference>
<evidence type="ECO:0000259" key="12">
    <source>
        <dbReference type="PROSITE" id="PS50893"/>
    </source>
</evidence>
<evidence type="ECO:0000256" key="5">
    <source>
        <dbReference type="ARBA" id="ARBA00022741"/>
    </source>
</evidence>
<feature type="transmembrane region" description="Helical" evidence="11">
    <location>
        <begin position="248"/>
        <end position="270"/>
    </location>
</feature>
<feature type="transmembrane region" description="Helical" evidence="11">
    <location>
        <begin position="223"/>
        <end position="242"/>
    </location>
</feature>
<evidence type="ECO:0000256" key="6">
    <source>
        <dbReference type="ARBA" id="ARBA00022840"/>
    </source>
</evidence>
<dbReference type="GO" id="GO:0140359">
    <property type="term" value="F:ABC-type transporter activity"/>
    <property type="evidence" value="ECO:0007669"/>
    <property type="project" value="InterPro"/>
</dbReference>
<gene>
    <name evidence="14" type="ORF">C1877_12320</name>
</gene>
<dbReference type="CDD" id="cd07346">
    <property type="entry name" value="ABC_6TM_exporters"/>
    <property type="match status" value="1"/>
</dbReference>
<dbReference type="InterPro" id="IPR011527">
    <property type="entry name" value="ABC1_TM_dom"/>
</dbReference>
<evidence type="ECO:0000256" key="3">
    <source>
        <dbReference type="ARBA" id="ARBA00022475"/>
    </source>
</evidence>
<keyword evidence="4 11" id="KW-0812">Transmembrane</keyword>
<evidence type="ECO:0000256" key="9">
    <source>
        <dbReference type="ARBA" id="ARBA00023455"/>
    </source>
</evidence>
<keyword evidence="5" id="KW-0547">Nucleotide-binding</keyword>
<dbReference type="InterPro" id="IPR039421">
    <property type="entry name" value="Type_1_exporter"/>
</dbReference>
<proteinExistence type="inferred from homology"/>
<evidence type="ECO:0000256" key="11">
    <source>
        <dbReference type="SAM" id="Phobius"/>
    </source>
</evidence>
<comment type="subcellular location">
    <subcellularLocation>
        <location evidence="1">Cell inner membrane</location>
        <topology evidence="1">Multi-pass membrane protein</topology>
    </subcellularLocation>
</comment>
<keyword evidence="3" id="KW-1003">Cell membrane</keyword>
<evidence type="ECO:0000256" key="8">
    <source>
        <dbReference type="ARBA" id="ARBA00023136"/>
    </source>
</evidence>
<dbReference type="Gene3D" id="3.40.50.300">
    <property type="entry name" value="P-loop containing nucleotide triphosphate hydrolases"/>
    <property type="match status" value="1"/>
</dbReference>
<feature type="domain" description="ABC transporter" evidence="12">
    <location>
        <begin position="316"/>
        <end position="550"/>
    </location>
</feature>
<protein>
    <submittedName>
        <fullName evidence="14">Multidrug ABC transporter permease</fullName>
    </submittedName>
</protein>
<keyword evidence="2" id="KW-0813">Transport</keyword>
<keyword evidence="8 11" id="KW-0472">Membrane</keyword>
<dbReference type="SUPFAM" id="SSF52540">
    <property type="entry name" value="P-loop containing nucleoside triphosphate hydrolases"/>
    <property type="match status" value="1"/>
</dbReference>
<evidence type="ECO:0000256" key="2">
    <source>
        <dbReference type="ARBA" id="ARBA00022448"/>
    </source>
</evidence>
<feature type="transmembrane region" description="Helical" evidence="11">
    <location>
        <begin position="142"/>
        <end position="161"/>
    </location>
</feature>
<dbReference type="PANTHER" id="PTHR24221:SF397">
    <property type="entry name" value="ABC TRANSPORTER, ATP-BINDING TRANSMEMBRANE PROTEIN"/>
    <property type="match status" value="1"/>
</dbReference>
<dbReference type="OrthoDB" id="9806127at2"/>
<comment type="caution">
    <text evidence="14">The sequence shown here is derived from an EMBL/GenBank/DDBJ whole genome shotgun (WGS) entry which is preliminary data.</text>
</comment>
<evidence type="ECO:0000256" key="7">
    <source>
        <dbReference type="ARBA" id="ARBA00022989"/>
    </source>
</evidence>
<accession>A0A369LXE8</accession>
<dbReference type="PANTHER" id="PTHR24221">
    <property type="entry name" value="ATP-BINDING CASSETTE SUB-FAMILY B"/>
    <property type="match status" value="1"/>
</dbReference>
<dbReference type="PROSITE" id="PS50929">
    <property type="entry name" value="ABC_TM1F"/>
    <property type="match status" value="1"/>
</dbReference>
<dbReference type="Gene3D" id="1.20.1560.10">
    <property type="entry name" value="ABC transporter type 1, transmembrane domain"/>
    <property type="match status" value="1"/>
</dbReference>
<dbReference type="PROSITE" id="PS00211">
    <property type="entry name" value="ABC_TRANSPORTER_1"/>
    <property type="match status" value="1"/>
</dbReference>
<dbReference type="AlphaFoldDB" id="A0A369LXE8"/>
<evidence type="ECO:0000256" key="1">
    <source>
        <dbReference type="ARBA" id="ARBA00004429"/>
    </source>
</evidence>
<feature type="region of interest" description="Disordered" evidence="10">
    <location>
        <begin position="558"/>
        <end position="583"/>
    </location>
</feature>
<evidence type="ECO:0000256" key="10">
    <source>
        <dbReference type="SAM" id="MobiDB-lite"/>
    </source>
</evidence>
<dbReference type="GO" id="GO:0016887">
    <property type="term" value="F:ATP hydrolysis activity"/>
    <property type="evidence" value="ECO:0007669"/>
    <property type="project" value="InterPro"/>
</dbReference>
<keyword evidence="15" id="KW-1185">Reference proteome</keyword>
<dbReference type="SMART" id="SM00382">
    <property type="entry name" value="AAA"/>
    <property type="match status" value="1"/>
</dbReference>
<feature type="transmembrane region" description="Helical" evidence="11">
    <location>
        <begin position="114"/>
        <end position="136"/>
    </location>
</feature>
<keyword evidence="7 11" id="KW-1133">Transmembrane helix</keyword>
<dbReference type="InterPro" id="IPR017871">
    <property type="entry name" value="ABC_transporter-like_CS"/>
</dbReference>
<evidence type="ECO:0000313" key="14">
    <source>
        <dbReference type="EMBL" id="RDB62926.1"/>
    </source>
</evidence>
<dbReference type="InterPro" id="IPR003593">
    <property type="entry name" value="AAA+_ATPase"/>
</dbReference>
<dbReference type="PROSITE" id="PS50893">
    <property type="entry name" value="ABC_TRANSPORTER_2"/>
    <property type="match status" value="1"/>
</dbReference>
<feature type="domain" description="ABC transmembrane type-1" evidence="13">
    <location>
        <begin position="2"/>
        <end position="285"/>
    </location>
</feature>
<organism evidence="14 15">
    <name type="scientific">Gordonibacter pamelaeae</name>
    <dbReference type="NCBI Taxonomy" id="471189"/>
    <lineage>
        <taxon>Bacteria</taxon>
        <taxon>Bacillati</taxon>
        <taxon>Actinomycetota</taxon>
        <taxon>Coriobacteriia</taxon>
        <taxon>Eggerthellales</taxon>
        <taxon>Eggerthellaceae</taxon>
        <taxon>Gordonibacter</taxon>
    </lineage>
</organism>
<dbReference type="SUPFAM" id="SSF90123">
    <property type="entry name" value="ABC transporter transmembrane region"/>
    <property type="match status" value="1"/>
</dbReference>
<evidence type="ECO:0000313" key="15">
    <source>
        <dbReference type="Proteomes" id="UP000254000"/>
    </source>
</evidence>
<feature type="transmembrane region" description="Helical" evidence="11">
    <location>
        <begin position="6"/>
        <end position="26"/>
    </location>
</feature>
<evidence type="ECO:0000259" key="13">
    <source>
        <dbReference type="PROSITE" id="PS50929"/>
    </source>
</evidence>
<dbReference type="EMBL" id="PPTS01000008">
    <property type="protein sequence ID" value="RDB62926.1"/>
    <property type="molecule type" value="Genomic_DNA"/>
</dbReference>
<sequence>MALSFIASVASVGVGFVPFYCVYRLMAMAIDGTLSWEGSTFWLVLAAAAYVASKLLFGASTLLSHVSAYTILASLREDFVRKLMKASLGTVQGKSIGSVKSVFVDRIENIEPPLAHMIPELGGSLVLAAGLAVWLVAIDWRVALACLASVPVGLLVFASSLKGFNAKYAAYMAESSHVNSVIVEYIEGIQVVKAFNQASDSYEKYAGAVRAFKDFTMQWFRSTWVTMNLMSSIMPTTLLGVLPAGIALYLGGSLAPADFAMCVILALAIVDPIMRFTAFVNDVKSMEYAVADAAEFLGLPELPETARSALVEGSAVELDGVCFSYDAGEEVIHDVSLSVPQGSFTALVGPSGSGKSTLARLIARHWDADAGSVKIGGADVRDMPLDQLSGLVSFVAQDNYLFDVSIRENIRLGRPGASDGEVAFAAAAACCDEFVQRLPRGYDTPVGEAGSALSGGERQRISIARAILKDAPVIVLDEATAFTDPESEDKIQRSIARLSEGKTLVVIAHRLSTVTGADQIAVVDDGRIAATGTHESLLASCPLYTRMWAAHVGAHDWAAGSKPAGPETAEARHAVSKTEGGRR</sequence>
<comment type="similarity">
    <text evidence="9">Belongs to the ABC transporter superfamily. Siderophore-Fe(3+) uptake transporter (SIUT) (TC 3.A.1.21) family.</text>
</comment>
<dbReference type="GO" id="GO:0034040">
    <property type="term" value="F:ATPase-coupled lipid transmembrane transporter activity"/>
    <property type="evidence" value="ECO:0007669"/>
    <property type="project" value="TreeGrafter"/>
</dbReference>
<dbReference type="FunFam" id="3.40.50.300:FF:000221">
    <property type="entry name" value="Multidrug ABC transporter ATP-binding protein"/>
    <property type="match status" value="1"/>
</dbReference>
<dbReference type="Proteomes" id="UP000254000">
    <property type="component" value="Unassembled WGS sequence"/>
</dbReference>
<keyword evidence="6" id="KW-0067">ATP-binding</keyword>
<dbReference type="Pfam" id="PF00664">
    <property type="entry name" value="ABC_membrane"/>
    <property type="match status" value="1"/>
</dbReference>
<name>A0A369LXE8_9ACTN</name>
<evidence type="ECO:0000256" key="4">
    <source>
        <dbReference type="ARBA" id="ARBA00022692"/>
    </source>
</evidence>
<reference evidence="14 15" key="1">
    <citation type="journal article" date="2018" name="Elife">
        <title>Discovery and characterization of a prevalent human gut bacterial enzyme sufficient for the inactivation of a family of plant toxins.</title>
        <authorList>
            <person name="Koppel N."/>
            <person name="Bisanz J.E."/>
            <person name="Pandelia M.E."/>
            <person name="Turnbaugh P.J."/>
            <person name="Balskus E.P."/>
        </authorList>
    </citation>
    <scope>NUCLEOTIDE SEQUENCE [LARGE SCALE GENOMIC DNA]</scope>
    <source>
        <strain evidence="14 15">3C</strain>
    </source>
</reference>
<dbReference type="InterPro" id="IPR027417">
    <property type="entry name" value="P-loop_NTPase"/>
</dbReference>
<dbReference type="Pfam" id="PF00005">
    <property type="entry name" value="ABC_tran"/>
    <property type="match status" value="1"/>
</dbReference>
<dbReference type="InterPro" id="IPR003439">
    <property type="entry name" value="ABC_transporter-like_ATP-bd"/>
</dbReference>
<dbReference type="GO" id="GO:0005524">
    <property type="term" value="F:ATP binding"/>
    <property type="evidence" value="ECO:0007669"/>
    <property type="project" value="UniProtKB-KW"/>
</dbReference>
<dbReference type="GO" id="GO:0005886">
    <property type="term" value="C:plasma membrane"/>
    <property type="evidence" value="ECO:0007669"/>
    <property type="project" value="UniProtKB-SubCell"/>
</dbReference>